<accession>B0EV52</accession>
<dbReference type="GeneID" id="5914379"/>
<dbReference type="RefSeq" id="XP_001741923.1">
    <property type="nucleotide sequence ID" value="XM_001741871.1"/>
</dbReference>
<dbReference type="OrthoDB" id="10664407at2759"/>
<feature type="region of interest" description="Disordered" evidence="1">
    <location>
        <begin position="62"/>
        <end position="90"/>
    </location>
</feature>
<dbReference type="Proteomes" id="UP000008076">
    <property type="component" value="Unassembled WGS sequence"/>
</dbReference>
<dbReference type="EMBL" id="DS551013">
    <property type="protein sequence ID" value="EDR21592.1"/>
    <property type="molecule type" value="Genomic_DNA"/>
</dbReference>
<dbReference type="AlphaFoldDB" id="B0EV52"/>
<reference evidence="3" key="1">
    <citation type="submission" date="2007-12" db="EMBL/GenBank/DDBJ databases">
        <title>Annotation of Entamoeba dispar SAW760.</title>
        <authorList>
            <person name="Lorenzi H."/>
            <person name="Inman J."/>
            <person name="Schobel S."/>
            <person name="Amedeo P."/>
            <person name="Caler E."/>
        </authorList>
    </citation>
    <scope>NUCLEOTIDE SEQUENCE [LARGE SCALE GENOMIC DNA]</scope>
    <source>
        <strain evidence="3">ATCC PRA-260 / SAW760</strain>
    </source>
</reference>
<evidence type="ECO:0000313" key="3">
    <source>
        <dbReference type="Proteomes" id="UP000008076"/>
    </source>
</evidence>
<proteinExistence type="predicted"/>
<protein>
    <submittedName>
        <fullName evidence="2">Uncharacterized protein</fullName>
    </submittedName>
</protein>
<gene>
    <name evidence="2" type="ORF">EDI_029410</name>
</gene>
<name>B0EV52_ENTDS</name>
<keyword evidence="3" id="KW-1185">Reference proteome</keyword>
<evidence type="ECO:0000256" key="1">
    <source>
        <dbReference type="SAM" id="MobiDB-lite"/>
    </source>
</evidence>
<organism evidence="3">
    <name type="scientific">Entamoeba dispar (strain ATCC PRA-260 / SAW760)</name>
    <dbReference type="NCBI Taxonomy" id="370354"/>
    <lineage>
        <taxon>Eukaryota</taxon>
        <taxon>Amoebozoa</taxon>
        <taxon>Evosea</taxon>
        <taxon>Archamoebae</taxon>
        <taxon>Mastigamoebida</taxon>
        <taxon>Entamoebidae</taxon>
        <taxon>Entamoeba</taxon>
    </lineage>
</organism>
<evidence type="ECO:0000313" key="2">
    <source>
        <dbReference type="EMBL" id="EDR21592.1"/>
    </source>
</evidence>
<sequence length="179" mass="20761">MTKGEYESHEKHGSPRLYYGISNKKTNVVTLDTQIKDNDLEVQEKLIKLLYEAVKTKEMSYGPELKDEKEQPKGHKLVETEQPKETIDDGIESKEYPKELSKAGCIVKIKTKYSTITFNGNESTTVRELIGHIKWTIEQEGKKVYCGLLKQRTNPKGINERLDETLTSLKLYRTMLWYE</sequence>
<dbReference type="KEGG" id="edi:EDI_029410"/>